<dbReference type="GO" id="GO:0016020">
    <property type="term" value="C:membrane"/>
    <property type="evidence" value="ECO:0007669"/>
    <property type="project" value="UniProtKB-SubCell"/>
</dbReference>
<evidence type="ECO:0000256" key="10">
    <source>
        <dbReference type="ARBA" id="ARBA00023004"/>
    </source>
</evidence>
<evidence type="ECO:0000256" key="11">
    <source>
        <dbReference type="ARBA" id="ARBA00023033"/>
    </source>
</evidence>
<evidence type="ECO:0000256" key="13">
    <source>
        <dbReference type="ARBA" id="ARBA00023180"/>
    </source>
</evidence>
<comment type="cofactor">
    <cofactor evidence="1 14">
        <name>heme</name>
        <dbReference type="ChEBI" id="CHEBI:30413"/>
    </cofactor>
</comment>
<dbReference type="PANTHER" id="PTHR47955">
    <property type="entry name" value="CYTOCHROME P450 FAMILY 71 PROTEIN"/>
    <property type="match status" value="1"/>
</dbReference>
<keyword evidence="8" id="KW-1133">Transmembrane helix</keyword>
<evidence type="ECO:0000256" key="4">
    <source>
        <dbReference type="ARBA" id="ARBA00022617"/>
    </source>
</evidence>
<dbReference type="AlphaFoldDB" id="A0AAP0H6J4"/>
<dbReference type="GO" id="GO:0051762">
    <property type="term" value="P:sesquiterpene biosynthetic process"/>
    <property type="evidence" value="ECO:0007669"/>
    <property type="project" value="UniProtKB-ARBA"/>
</dbReference>
<keyword evidence="5" id="KW-0812">Transmembrane</keyword>
<keyword evidence="7" id="KW-0735">Signal-anchor</keyword>
<gene>
    <name evidence="17" type="ORF">SSX86_006500</name>
</gene>
<dbReference type="GO" id="GO:0005506">
    <property type="term" value="F:iron ion binding"/>
    <property type="evidence" value="ECO:0007669"/>
    <property type="project" value="InterPro"/>
</dbReference>
<keyword evidence="9 15" id="KW-0560">Oxidoreductase</keyword>
<evidence type="ECO:0000256" key="9">
    <source>
        <dbReference type="ARBA" id="ARBA00023002"/>
    </source>
</evidence>
<sequence length="497" mass="55825">MEPLMIIFSLIASSLVFITACWALVKTKSSKNLPPGPPKLPILGNLHQLSGPGPHRVFKALARKYGPIMYLQLGQVPTVVISSARVAKEVLKTHDTIFADRPASETSDLFFYKSQNIAWAPYGNYWRQMRKISSLELLSAQRVRSSGFIRDEELTHMRKSLESLAGRPTVLRELLTKYVNDVISRSTVGDANKDQPRLVELLFDIMKAVIQFNATSFYPSMGFINVITGKKAKWLKTQKEFDNMLEDILMQHRNNKPNGSHVQEDLVDVLLRIQETADLDLPITNDNVKAVLLDMLVAGTSASSVAIEWAMTELMRQPDIMKKAQAELRATLKGDTITDSEIQNMHYLKNIVKETLRLHGPPFLMPRVSRKDCTIEGYDIPAKTRVIVNALACSTDPDSWEDPESFNPDRFEESNINYMGSDFEFIPFGAGRRVCPGITFGVGIIENALATMLYHFDWKLPNGMEPHELDLTEATELSILPKYPIQVVPINLSSSAS</sequence>
<evidence type="ECO:0000313" key="18">
    <source>
        <dbReference type="Proteomes" id="UP001408789"/>
    </source>
</evidence>
<dbReference type="SUPFAM" id="SSF48264">
    <property type="entry name" value="Cytochrome P450"/>
    <property type="match status" value="1"/>
</dbReference>
<dbReference type="CDD" id="cd11072">
    <property type="entry name" value="CYP71-like"/>
    <property type="match status" value="1"/>
</dbReference>
<evidence type="ECO:0000256" key="12">
    <source>
        <dbReference type="ARBA" id="ARBA00023136"/>
    </source>
</evidence>
<evidence type="ECO:0000256" key="7">
    <source>
        <dbReference type="ARBA" id="ARBA00022968"/>
    </source>
</evidence>
<evidence type="ECO:0000256" key="6">
    <source>
        <dbReference type="ARBA" id="ARBA00022723"/>
    </source>
</evidence>
<dbReference type="PRINTS" id="PR00463">
    <property type="entry name" value="EP450I"/>
</dbReference>
<keyword evidence="12" id="KW-0472">Membrane</keyword>
<dbReference type="GO" id="GO:0020037">
    <property type="term" value="F:heme binding"/>
    <property type="evidence" value="ECO:0007669"/>
    <property type="project" value="InterPro"/>
</dbReference>
<dbReference type="PANTHER" id="PTHR47955:SF13">
    <property type="entry name" value="CYTOCHROME P450"/>
    <property type="match status" value="1"/>
</dbReference>
<keyword evidence="6 14" id="KW-0479">Metal-binding</keyword>
<evidence type="ECO:0000256" key="1">
    <source>
        <dbReference type="ARBA" id="ARBA00001971"/>
    </source>
</evidence>
<dbReference type="InterPro" id="IPR036396">
    <property type="entry name" value="Cyt_P450_sf"/>
</dbReference>
<evidence type="ECO:0008006" key="19">
    <source>
        <dbReference type="Google" id="ProtNLM"/>
    </source>
</evidence>
<dbReference type="GO" id="GO:0016705">
    <property type="term" value="F:oxidoreductase activity, acting on paired donors, with incorporation or reduction of molecular oxygen"/>
    <property type="evidence" value="ECO:0007669"/>
    <property type="project" value="InterPro"/>
</dbReference>
<dbReference type="PROSITE" id="PS00086">
    <property type="entry name" value="CYTOCHROME_P450"/>
    <property type="match status" value="1"/>
</dbReference>
<reference evidence="17 18" key="1">
    <citation type="submission" date="2024-04" db="EMBL/GenBank/DDBJ databases">
        <title>The reference genome of an endangered Asteraceae, Deinandra increscens subsp. villosa, native to the Central Coast of California.</title>
        <authorList>
            <person name="Guilliams M."/>
            <person name="Hasenstab-Lehman K."/>
            <person name="Meyer R."/>
            <person name="Mcevoy S."/>
        </authorList>
    </citation>
    <scope>NUCLEOTIDE SEQUENCE [LARGE SCALE GENOMIC DNA]</scope>
    <source>
        <tissue evidence="17">Leaf</tissue>
    </source>
</reference>
<dbReference type="Gene3D" id="1.10.630.10">
    <property type="entry name" value="Cytochrome P450"/>
    <property type="match status" value="1"/>
</dbReference>
<proteinExistence type="inferred from homology"/>
<comment type="caution">
    <text evidence="17">The sequence shown here is derived from an EMBL/GenBank/DDBJ whole genome shotgun (WGS) entry which is preliminary data.</text>
</comment>
<keyword evidence="10 14" id="KW-0408">Iron</keyword>
<accession>A0AAP0H6J4</accession>
<keyword evidence="16" id="KW-0732">Signal</keyword>
<keyword evidence="4 14" id="KW-0349">Heme</keyword>
<name>A0AAP0H6J4_9ASTR</name>
<evidence type="ECO:0000256" key="14">
    <source>
        <dbReference type="PIRSR" id="PIRSR602401-1"/>
    </source>
</evidence>
<dbReference type="FunFam" id="1.10.630.10:FF:000043">
    <property type="entry name" value="Cytochrome P450 99A2"/>
    <property type="match status" value="1"/>
</dbReference>
<comment type="subcellular location">
    <subcellularLocation>
        <location evidence="2">Membrane</location>
        <topology evidence="2">Single-pass type II membrane protein</topology>
    </subcellularLocation>
</comment>
<evidence type="ECO:0000256" key="15">
    <source>
        <dbReference type="RuleBase" id="RU000461"/>
    </source>
</evidence>
<evidence type="ECO:0000256" key="2">
    <source>
        <dbReference type="ARBA" id="ARBA00004606"/>
    </source>
</evidence>
<dbReference type="Pfam" id="PF00067">
    <property type="entry name" value="p450"/>
    <property type="match status" value="1"/>
</dbReference>
<dbReference type="InterPro" id="IPR002401">
    <property type="entry name" value="Cyt_P450_E_grp-I"/>
</dbReference>
<protein>
    <recommendedName>
        <fullName evidence="19">Cytochrome P450</fullName>
    </recommendedName>
</protein>
<feature type="binding site" description="axial binding residue" evidence="14">
    <location>
        <position position="435"/>
    </location>
    <ligand>
        <name>heme</name>
        <dbReference type="ChEBI" id="CHEBI:30413"/>
    </ligand>
    <ligandPart>
        <name>Fe</name>
        <dbReference type="ChEBI" id="CHEBI:18248"/>
    </ligandPart>
</feature>
<evidence type="ECO:0000256" key="5">
    <source>
        <dbReference type="ARBA" id="ARBA00022692"/>
    </source>
</evidence>
<feature type="chain" id="PRO_5042847416" description="Cytochrome P450" evidence="16">
    <location>
        <begin position="24"/>
        <end position="497"/>
    </location>
</feature>
<keyword evidence="11 15" id="KW-0503">Monooxygenase</keyword>
<evidence type="ECO:0000256" key="8">
    <source>
        <dbReference type="ARBA" id="ARBA00022989"/>
    </source>
</evidence>
<dbReference type="Proteomes" id="UP001408789">
    <property type="component" value="Unassembled WGS sequence"/>
</dbReference>
<dbReference type="GO" id="GO:0004497">
    <property type="term" value="F:monooxygenase activity"/>
    <property type="evidence" value="ECO:0007669"/>
    <property type="project" value="UniProtKB-KW"/>
</dbReference>
<keyword evidence="13" id="KW-0325">Glycoprotein</keyword>
<comment type="similarity">
    <text evidence="3 15">Belongs to the cytochrome P450 family.</text>
</comment>
<keyword evidence="18" id="KW-1185">Reference proteome</keyword>
<dbReference type="InterPro" id="IPR017972">
    <property type="entry name" value="Cyt_P450_CS"/>
</dbReference>
<dbReference type="EMBL" id="JBCNJP010000008">
    <property type="protein sequence ID" value="KAK9073906.1"/>
    <property type="molecule type" value="Genomic_DNA"/>
</dbReference>
<feature type="signal peptide" evidence="16">
    <location>
        <begin position="1"/>
        <end position="23"/>
    </location>
</feature>
<dbReference type="PRINTS" id="PR00385">
    <property type="entry name" value="P450"/>
</dbReference>
<evidence type="ECO:0000313" key="17">
    <source>
        <dbReference type="EMBL" id="KAK9073906.1"/>
    </source>
</evidence>
<dbReference type="InterPro" id="IPR001128">
    <property type="entry name" value="Cyt_P450"/>
</dbReference>
<organism evidence="17 18">
    <name type="scientific">Deinandra increscens subsp. villosa</name>
    <dbReference type="NCBI Taxonomy" id="3103831"/>
    <lineage>
        <taxon>Eukaryota</taxon>
        <taxon>Viridiplantae</taxon>
        <taxon>Streptophyta</taxon>
        <taxon>Embryophyta</taxon>
        <taxon>Tracheophyta</taxon>
        <taxon>Spermatophyta</taxon>
        <taxon>Magnoliopsida</taxon>
        <taxon>eudicotyledons</taxon>
        <taxon>Gunneridae</taxon>
        <taxon>Pentapetalae</taxon>
        <taxon>asterids</taxon>
        <taxon>campanulids</taxon>
        <taxon>Asterales</taxon>
        <taxon>Asteraceae</taxon>
        <taxon>Asteroideae</taxon>
        <taxon>Heliantheae alliance</taxon>
        <taxon>Madieae</taxon>
        <taxon>Madiinae</taxon>
        <taxon>Deinandra</taxon>
    </lineage>
</organism>
<evidence type="ECO:0000256" key="3">
    <source>
        <dbReference type="ARBA" id="ARBA00010617"/>
    </source>
</evidence>
<evidence type="ECO:0000256" key="16">
    <source>
        <dbReference type="SAM" id="SignalP"/>
    </source>
</evidence>